<dbReference type="EMBL" id="LR877152">
    <property type="protein sequence ID" value="CAD2217084.1"/>
    <property type="molecule type" value="Genomic_DNA"/>
</dbReference>
<protein>
    <submittedName>
        <fullName evidence="2">Uncharacterized protein</fullName>
    </submittedName>
</protein>
<evidence type="ECO:0000313" key="2">
    <source>
        <dbReference type="EMBL" id="CAD2217084.1"/>
    </source>
</evidence>
<name>A0A7G2CDZ2_9TRYP</name>
<reference evidence="2 3" key="1">
    <citation type="submission" date="2020-08" db="EMBL/GenBank/DDBJ databases">
        <authorList>
            <person name="Newling K."/>
            <person name="Davey J."/>
            <person name="Forrester S."/>
        </authorList>
    </citation>
    <scope>NUCLEOTIDE SEQUENCE [LARGE SCALE GENOMIC DNA]</scope>
    <source>
        <strain evidence="3">Crithidia deanei Carvalho (ATCC PRA-265)</strain>
    </source>
</reference>
<proteinExistence type="predicted"/>
<dbReference type="VEuPathDB" id="TriTrypDB:ADEAN_000456200"/>
<evidence type="ECO:0000256" key="1">
    <source>
        <dbReference type="SAM" id="MobiDB-lite"/>
    </source>
</evidence>
<sequence>MFRRCTPILVTIRNGADRSWQPRKTKHEHRYSKQALQTARGRFIEQQRNQKAFQSINRDYHEYQKQLNREATNYREVAHGIMHRTKHIANKSSTRVTPKDRAEGMQAARHLLEMEMGKKKEMHDNKRRRQQTFSAVKKWK</sequence>
<feature type="region of interest" description="Disordered" evidence="1">
    <location>
        <begin position="118"/>
        <end position="140"/>
    </location>
</feature>
<dbReference type="AlphaFoldDB" id="A0A7G2CDZ2"/>
<gene>
    <name evidence="2" type="ORF">ADEAN_000456200</name>
</gene>
<evidence type="ECO:0000313" key="3">
    <source>
        <dbReference type="Proteomes" id="UP000515908"/>
    </source>
</evidence>
<organism evidence="2 3">
    <name type="scientific">Angomonas deanei</name>
    <dbReference type="NCBI Taxonomy" id="59799"/>
    <lineage>
        <taxon>Eukaryota</taxon>
        <taxon>Discoba</taxon>
        <taxon>Euglenozoa</taxon>
        <taxon>Kinetoplastea</taxon>
        <taxon>Metakinetoplastina</taxon>
        <taxon>Trypanosomatida</taxon>
        <taxon>Trypanosomatidae</taxon>
        <taxon>Strigomonadinae</taxon>
        <taxon>Angomonas</taxon>
    </lineage>
</organism>
<accession>A0A7G2CDZ2</accession>
<dbReference type="Proteomes" id="UP000515908">
    <property type="component" value="Chromosome 08"/>
</dbReference>
<keyword evidence="3" id="KW-1185">Reference proteome</keyword>